<dbReference type="GO" id="GO:0016460">
    <property type="term" value="C:myosin II complex"/>
    <property type="evidence" value="ECO:0007669"/>
    <property type="project" value="TreeGrafter"/>
</dbReference>
<name>A0A0J8FJ18_BETVV</name>
<evidence type="ECO:0000313" key="3">
    <source>
        <dbReference type="EMBL" id="KMT15881.1"/>
    </source>
</evidence>
<dbReference type="Pfam" id="PF13499">
    <property type="entry name" value="EF-hand_7"/>
    <property type="match status" value="2"/>
</dbReference>
<protein>
    <recommendedName>
        <fullName evidence="2">EF-hand domain-containing protein</fullName>
    </recommendedName>
</protein>
<accession>A0A0J8FJ18</accession>
<dbReference type="Gramene" id="KMT15881">
    <property type="protein sequence ID" value="KMT15881"/>
    <property type="gene ID" value="BVRB_3g055690"/>
</dbReference>
<dbReference type="GO" id="GO:0005509">
    <property type="term" value="F:calcium ion binding"/>
    <property type="evidence" value="ECO:0007669"/>
    <property type="project" value="InterPro"/>
</dbReference>
<dbReference type="Proteomes" id="UP000035740">
    <property type="component" value="Chromosome 3"/>
</dbReference>
<dbReference type="OrthoDB" id="26525at2759"/>
<dbReference type="InterPro" id="IPR050230">
    <property type="entry name" value="CALM/Myosin/TropC-like"/>
</dbReference>
<dbReference type="SUPFAM" id="SSF47473">
    <property type="entry name" value="EF-hand"/>
    <property type="match status" value="1"/>
</dbReference>
<dbReference type="CDD" id="cd00051">
    <property type="entry name" value="EFh"/>
    <property type="match status" value="2"/>
</dbReference>
<dbReference type="EMBL" id="KQ090058">
    <property type="protein sequence ID" value="KMT15881.1"/>
    <property type="molecule type" value="Genomic_DNA"/>
</dbReference>
<keyword evidence="4" id="KW-1185">Reference proteome</keyword>
<sequence length="198" mass="22885">MHISKARERLALSNLSQKYKFKDASLIYLLSKAKHKFSLNEIKERRKWRLKAKKLKHSTTKLKETFSLYDKDGDGKVDPSNLGVMIRTLGGNPTKAQVNDILTKENLNGPFDYDRFVDLIRKHLWVRPKKHELHKAFKVIDNDDDGFVEVTKLRHILTTMGESLDEEEFDEWIQSLGVNNDGKVSYQEIISPMVASPS</sequence>
<dbReference type="FunFam" id="1.10.238.10:FF:000001">
    <property type="entry name" value="Calmodulin 1"/>
    <property type="match status" value="1"/>
</dbReference>
<dbReference type="SMART" id="SM00054">
    <property type="entry name" value="EFh"/>
    <property type="match status" value="3"/>
</dbReference>
<keyword evidence="1" id="KW-0677">Repeat</keyword>
<dbReference type="eggNOG" id="KOG0027">
    <property type="taxonomic scope" value="Eukaryota"/>
</dbReference>
<evidence type="ECO:0000259" key="2">
    <source>
        <dbReference type="PROSITE" id="PS50222"/>
    </source>
</evidence>
<evidence type="ECO:0000256" key="1">
    <source>
        <dbReference type="ARBA" id="ARBA00022737"/>
    </source>
</evidence>
<dbReference type="PANTHER" id="PTHR23048:SF0">
    <property type="entry name" value="CALMODULIN LIKE 3"/>
    <property type="match status" value="1"/>
</dbReference>
<feature type="domain" description="EF-hand" evidence="2">
    <location>
        <begin position="57"/>
        <end position="92"/>
    </location>
</feature>
<dbReference type="KEGG" id="bvg:104888658"/>
<dbReference type="Gene3D" id="1.10.238.10">
    <property type="entry name" value="EF-hand"/>
    <property type="match status" value="2"/>
</dbReference>
<dbReference type="InterPro" id="IPR011992">
    <property type="entry name" value="EF-hand-dom_pair"/>
</dbReference>
<organism evidence="3 4">
    <name type="scientific">Beta vulgaris subsp. vulgaris</name>
    <name type="common">Beet</name>
    <dbReference type="NCBI Taxonomy" id="3555"/>
    <lineage>
        <taxon>Eukaryota</taxon>
        <taxon>Viridiplantae</taxon>
        <taxon>Streptophyta</taxon>
        <taxon>Embryophyta</taxon>
        <taxon>Tracheophyta</taxon>
        <taxon>Spermatophyta</taxon>
        <taxon>Magnoliopsida</taxon>
        <taxon>eudicotyledons</taxon>
        <taxon>Gunneridae</taxon>
        <taxon>Pentapetalae</taxon>
        <taxon>Caryophyllales</taxon>
        <taxon>Chenopodiaceae</taxon>
        <taxon>Betoideae</taxon>
        <taxon>Beta</taxon>
    </lineage>
</organism>
<gene>
    <name evidence="3" type="ORF">BVRB_3g055690</name>
</gene>
<feature type="domain" description="EF-hand" evidence="2">
    <location>
        <begin position="128"/>
        <end position="163"/>
    </location>
</feature>
<dbReference type="PROSITE" id="PS50222">
    <property type="entry name" value="EF_HAND_2"/>
    <property type="match status" value="2"/>
</dbReference>
<dbReference type="AlphaFoldDB" id="A0A0J8FJ18"/>
<reference evidence="3 4" key="1">
    <citation type="journal article" date="2014" name="Nature">
        <title>The genome of the recently domesticated crop plant sugar beet (Beta vulgaris).</title>
        <authorList>
            <person name="Dohm J.C."/>
            <person name="Minoche A.E."/>
            <person name="Holtgrawe D."/>
            <person name="Capella-Gutierrez S."/>
            <person name="Zakrzewski F."/>
            <person name="Tafer H."/>
            <person name="Rupp O."/>
            <person name="Sorensen T.R."/>
            <person name="Stracke R."/>
            <person name="Reinhardt R."/>
            <person name="Goesmann A."/>
            <person name="Kraft T."/>
            <person name="Schulz B."/>
            <person name="Stadler P.F."/>
            <person name="Schmidt T."/>
            <person name="Gabaldon T."/>
            <person name="Lehrach H."/>
            <person name="Weisshaar B."/>
            <person name="Himmelbauer H."/>
        </authorList>
    </citation>
    <scope>NUCLEOTIDE SEQUENCE [LARGE SCALE GENOMIC DNA]</scope>
    <source>
        <tissue evidence="3">Taproot</tissue>
    </source>
</reference>
<dbReference type="InterPro" id="IPR002048">
    <property type="entry name" value="EF_hand_dom"/>
</dbReference>
<evidence type="ECO:0000313" key="4">
    <source>
        <dbReference type="Proteomes" id="UP000035740"/>
    </source>
</evidence>
<dbReference type="PANTHER" id="PTHR23048">
    <property type="entry name" value="MYOSIN LIGHT CHAIN 1, 3"/>
    <property type="match status" value="1"/>
</dbReference>
<proteinExistence type="predicted"/>